<gene>
    <name evidence="1" type="ORF">LJD61_04820</name>
</gene>
<comment type="caution">
    <text evidence="1">The sequence shown here is derived from an EMBL/GenBank/DDBJ whole genome shotgun (WGS) entry which is preliminary data.</text>
</comment>
<reference evidence="1 2" key="1">
    <citation type="submission" date="2021-10" db="EMBL/GenBank/DDBJ databases">
        <title>Lutispora strain m25 sp. nov., a thermophilic, non-spore-forming bacterium isolated from a lab-scale methanogenic bioreactor digesting anaerobic sludge.</title>
        <authorList>
            <person name="El Houari A."/>
            <person name="Mcdonald J."/>
        </authorList>
    </citation>
    <scope>NUCLEOTIDE SEQUENCE [LARGE SCALE GENOMIC DNA]</scope>
    <source>
        <strain evidence="2">m25</strain>
    </source>
</reference>
<organism evidence="1 2">
    <name type="scientific">Lutispora saccharofermentans</name>
    <dbReference type="NCBI Taxonomy" id="3024236"/>
    <lineage>
        <taxon>Bacteria</taxon>
        <taxon>Bacillati</taxon>
        <taxon>Bacillota</taxon>
        <taxon>Clostridia</taxon>
        <taxon>Lutisporales</taxon>
        <taxon>Lutisporaceae</taxon>
        <taxon>Lutispora</taxon>
    </lineage>
</organism>
<dbReference type="Proteomes" id="UP001651880">
    <property type="component" value="Unassembled WGS sequence"/>
</dbReference>
<accession>A0ABT1NC74</accession>
<keyword evidence="2" id="KW-1185">Reference proteome</keyword>
<sequence length="188" mass="22052">MSYFKEIEYKILPNDSYKIIRNCSKCGCKTKYINTDKFRINANGNRIDVWLIYQCEKCRNTYNLAIYKRVAPSAISRDEYDRFMANDIVLASEYGNKKTLFAKNKAEIDLEHISYNIIQQGETLPQANDYIIIKNPFELNIRVDKVLSEILHKTRNQIKQLMKDEMICCEKNYVGQTARILLRGDIKA</sequence>
<name>A0ABT1NC74_9FIRM</name>
<evidence type="ECO:0000313" key="2">
    <source>
        <dbReference type="Proteomes" id="UP001651880"/>
    </source>
</evidence>
<dbReference type="InterPro" id="IPR009412">
    <property type="entry name" value="DUF1062"/>
</dbReference>
<dbReference type="RefSeq" id="WP_255226382.1">
    <property type="nucleotide sequence ID" value="NZ_JAJEKE010000002.1"/>
</dbReference>
<dbReference type="EMBL" id="JAJEKE010000002">
    <property type="protein sequence ID" value="MCQ1528868.1"/>
    <property type="molecule type" value="Genomic_DNA"/>
</dbReference>
<evidence type="ECO:0000313" key="1">
    <source>
        <dbReference type="EMBL" id="MCQ1528868.1"/>
    </source>
</evidence>
<proteinExistence type="predicted"/>
<protein>
    <submittedName>
        <fullName evidence="1">DUF1062 domain-containing protein</fullName>
    </submittedName>
</protein>
<dbReference type="Pfam" id="PF06353">
    <property type="entry name" value="DUF1062"/>
    <property type="match status" value="1"/>
</dbReference>